<evidence type="ECO:0000256" key="7">
    <source>
        <dbReference type="ARBA" id="ARBA00022722"/>
    </source>
</evidence>
<comment type="subcellular location">
    <subcellularLocation>
        <location evidence="1">Host nucleus</location>
    </subcellularLocation>
</comment>
<evidence type="ECO:0000256" key="4">
    <source>
        <dbReference type="ARBA" id="ARBA00022679"/>
    </source>
</evidence>
<dbReference type="GO" id="GO:0042025">
    <property type="term" value="C:host cell nucleus"/>
    <property type="evidence" value="ECO:0007669"/>
    <property type="project" value="UniProtKB-SubCell"/>
</dbReference>
<keyword evidence="7" id="KW-0540">Nuclease</keyword>
<protein>
    <recommendedName>
        <fullName evidence="2">Replication-associated protein</fullName>
    </recommendedName>
</protein>
<dbReference type="GO" id="GO:0000166">
    <property type="term" value="F:nucleotide binding"/>
    <property type="evidence" value="ECO:0007669"/>
    <property type="project" value="UniProtKB-KW"/>
</dbReference>
<feature type="region of interest" description="Disordered" evidence="14">
    <location>
        <begin position="298"/>
        <end position="337"/>
    </location>
</feature>
<dbReference type="GO" id="GO:0046872">
    <property type="term" value="F:metal ion binding"/>
    <property type="evidence" value="ECO:0007669"/>
    <property type="project" value="UniProtKB-KW"/>
</dbReference>
<evidence type="ECO:0000256" key="13">
    <source>
        <dbReference type="ARBA" id="ARBA00023125"/>
    </source>
</evidence>
<evidence type="ECO:0000256" key="5">
    <source>
        <dbReference type="ARBA" id="ARBA00022695"/>
    </source>
</evidence>
<evidence type="ECO:0000256" key="6">
    <source>
        <dbReference type="ARBA" id="ARBA00022705"/>
    </source>
</evidence>
<dbReference type="InterPro" id="IPR027417">
    <property type="entry name" value="P-loop_NTPase"/>
</dbReference>
<keyword evidence="9" id="KW-0547">Nucleotide-binding</keyword>
<accession>A0A8A4XB92</accession>
<evidence type="ECO:0000256" key="2">
    <source>
        <dbReference type="ARBA" id="ARBA00014531"/>
    </source>
</evidence>
<dbReference type="Gene3D" id="3.40.1310.20">
    <property type="match status" value="1"/>
</dbReference>
<organism evidence="16">
    <name type="scientific">Ficedula mugimaki CRESS-DNA-virus sp</name>
    <dbReference type="NCBI Taxonomy" id="2815035"/>
    <lineage>
        <taxon>Viruses</taxon>
        <taxon>Monodnaviria</taxon>
        <taxon>Shotokuvirae</taxon>
        <taxon>Cressdnaviricota</taxon>
    </lineage>
</organism>
<keyword evidence="10" id="KW-0255">Endonuclease</keyword>
<feature type="domain" description="CRESS-DNA virus Rep endonuclease" evidence="15">
    <location>
        <begin position="8"/>
        <end position="100"/>
    </location>
</feature>
<dbReference type="Pfam" id="PF02407">
    <property type="entry name" value="Viral_Rep"/>
    <property type="match status" value="1"/>
</dbReference>
<proteinExistence type="predicted"/>
<evidence type="ECO:0000256" key="8">
    <source>
        <dbReference type="ARBA" id="ARBA00022723"/>
    </source>
</evidence>
<keyword evidence="13" id="KW-0238">DNA-binding</keyword>
<dbReference type="GO" id="GO:0016779">
    <property type="term" value="F:nucleotidyltransferase activity"/>
    <property type="evidence" value="ECO:0007669"/>
    <property type="project" value="UniProtKB-KW"/>
</dbReference>
<keyword evidence="6" id="KW-0235">DNA replication</keyword>
<evidence type="ECO:0000313" key="16">
    <source>
        <dbReference type="EMBL" id="QTE03483.1"/>
    </source>
</evidence>
<keyword evidence="4" id="KW-0808">Transferase</keyword>
<evidence type="ECO:0000256" key="10">
    <source>
        <dbReference type="ARBA" id="ARBA00022759"/>
    </source>
</evidence>
<evidence type="ECO:0000256" key="1">
    <source>
        <dbReference type="ARBA" id="ARBA00004147"/>
    </source>
</evidence>
<dbReference type="InterPro" id="IPR049912">
    <property type="entry name" value="CRESS_DNA_REP"/>
</dbReference>
<keyword evidence="12" id="KW-0190">Covalent protein-DNA linkage</keyword>
<keyword evidence="5" id="KW-0548">Nucleotidyltransferase</keyword>
<keyword evidence="8" id="KW-0479">Metal-binding</keyword>
<feature type="compositionally biased region" description="Low complexity" evidence="14">
    <location>
        <begin position="303"/>
        <end position="312"/>
    </location>
</feature>
<evidence type="ECO:0000256" key="14">
    <source>
        <dbReference type="SAM" id="MobiDB-lite"/>
    </source>
</evidence>
<dbReference type="GO" id="GO:0016787">
    <property type="term" value="F:hydrolase activity"/>
    <property type="evidence" value="ECO:0007669"/>
    <property type="project" value="UniProtKB-KW"/>
</dbReference>
<dbReference type="GO" id="GO:0006260">
    <property type="term" value="P:DNA replication"/>
    <property type="evidence" value="ECO:0007669"/>
    <property type="project" value="UniProtKB-KW"/>
</dbReference>
<evidence type="ECO:0000256" key="9">
    <source>
        <dbReference type="ARBA" id="ARBA00022741"/>
    </source>
</evidence>
<dbReference type="GO" id="GO:0004519">
    <property type="term" value="F:endonuclease activity"/>
    <property type="evidence" value="ECO:0007669"/>
    <property type="project" value="UniProtKB-KW"/>
</dbReference>
<keyword evidence="11" id="KW-0378">Hydrolase</keyword>
<sequence length="337" mass="38155">MSGVASTGSKAKRWIFTSFNVDNEPAFDETVHEYLCFGRETCPDTNRKHLQGCVVFKNRRTLVQIKKWIPTAHFERARGTPEEFSNYCKKDGDFSEFGVLPSSTGRADKFGDILRKAEAGEIAEIKEAYPGMYLRYKATILSSLKCDVTELDGSCGVWINGPPRSGKDYAVRQLDSVYNKMLNKWWCGYRNEKYVLISDVEPHHAPWLGYYLKIWCDRYPFTAEIKGGSMLIRPRKVFITSNFTIESVFAGEILGALQARMNIYDYSGSDVVISKRLVLTPPDTFKRLLALHEDGILFPPPASTSTETSATNPEEERETPEGEPPPKKVKPHNPELC</sequence>
<keyword evidence="3" id="KW-1048">Host nucleus</keyword>
<dbReference type="PROSITE" id="PS52020">
    <property type="entry name" value="CRESS_DNA_REP"/>
    <property type="match status" value="1"/>
</dbReference>
<evidence type="ECO:0000256" key="11">
    <source>
        <dbReference type="ARBA" id="ARBA00022801"/>
    </source>
</evidence>
<evidence type="ECO:0000256" key="3">
    <source>
        <dbReference type="ARBA" id="ARBA00022562"/>
    </source>
</evidence>
<dbReference type="SUPFAM" id="SSF52540">
    <property type="entry name" value="P-loop containing nucleoside triphosphate hydrolases"/>
    <property type="match status" value="1"/>
</dbReference>
<name>A0A8A4XB92_9VIRU</name>
<dbReference type="GO" id="GO:0003677">
    <property type="term" value="F:DNA binding"/>
    <property type="evidence" value="ECO:0007669"/>
    <property type="project" value="UniProtKB-KW"/>
</dbReference>
<reference evidence="16" key="1">
    <citation type="submission" date="2020-10" db="EMBL/GenBank/DDBJ databases">
        <title>CRESS DNA virus dark matter in the feces of wild birds.</title>
        <authorList>
            <person name="Yang S."/>
            <person name="Zhang W."/>
        </authorList>
    </citation>
    <scope>NUCLEOTIDE SEQUENCE</scope>
    <source>
        <strain evidence="16">Muf160usv2</strain>
    </source>
</reference>
<dbReference type="EMBL" id="MW182820">
    <property type="protein sequence ID" value="QTE03483.1"/>
    <property type="molecule type" value="Genomic_DNA"/>
</dbReference>
<evidence type="ECO:0000256" key="12">
    <source>
        <dbReference type="ARBA" id="ARBA00023124"/>
    </source>
</evidence>
<evidence type="ECO:0000259" key="15">
    <source>
        <dbReference type="PROSITE" id="PS52020"/>
    </source>
</evidence>